<evidence type="ECO:0000313" key="3">
    <source>
        <dbReference type="EMBL" id="KAK8947175.1"/>
    </source>
</evidence>
<reference evidence="3 4" key="1">
    <citation type="journal article" date="2022" name="Nat. Plants">
        <title>Genomes of leafy and leafless Platanthera orchids illuminate the evolution of mycoheterotrophy.</title>
        <authorList>
            <person name="Li M.H."/>
            <person name="Liu K.W."/>
            <person name="Li Z."/>
            <person name="Lu H.C."/>
            <person name="Ye Q.L."/>
            <person name="Zhang D."/>
            <person name="Wang J.Y."/>
            <person name="Li Y.F."/>
            <person name="Zhong Z.M."/>
            <person name="Liu X."/>
            <person name="Yu X."/>
            <person name="Liu D.K."/>
            <person name="Tu X.D."/>
            <person name="Liu B."/>
            <person name="Hao Y."/>
            <person name="Liao X.Y."/>
            <person name="Jiang Y.T."/>
            <person name="Sun W.H."/>
            <person name="Chen J."/>
            <person name="Chen Y.Q."/>
            <person name="Ai Y."/>
            <person name="Zhai J.W."/>
            <person name="Wu S.S."/>
            <person name="Zhou Z."/>
            <person name="Hsiao Y.Y."/>
            <person name="Wu W.L."/>
            <person name="Chen Y.Y."/>
            <person name="Lin Y.F."/>
            <person name="Hsu J.L."/>
            <person name="Li C.Y."/>
            <person name="Wang Z.W."/>
            <person name="Zhao X."/>
            <person name="Zhong W.Y."/>
            <person name="Ma X.K."/>
            <person name="Ma L."/>
            <person name="Huang J."/>
            <person name="Chen G.Z."/>
            <person name="Huang M.Z."/>
            <person name="Huang L."/>
            <person name="Peng D.H."/>
            <person name="Luo Y.B."/>
            <person name="Zou S.Q."/>
            <person name="Chen S.P."/>
            <person name="Lan S."/>
            <person name="Tsai W.C."/>
            <person name="Van de Peer Y."/>
            <person name="Liu Z.J."/>
        </authorList>
    </citation>
    <scope>NUCLEOTIDE SEQUENCE [LARGE SCALE GENOMIC DNA]</scope>
    <source>
        <strain evidence="3">Lor287</strain>
    </source>
</reference>
<evidence type="ECO:0000313" key="4">
    <source>
        <dbReference type="Proteomes" id="UP001418222"/>
    </source>
</evidence>
<evidence type="ECO:0008006" key="5">
    <source>
        <dbReference type="Google" id="ProtNLM"/>
    </source>
</evidence>
<dbReference type="InterPro" id="IPR013103">
    <property type="entry name" value="RVT_2"/>
</dbReference>
<dbReference type="PANTHER" id="PTHR11439:SF470">
    <property type="entry name" value="CYSTEINE-RICH RLK (RECEPTOR-LIKE PROTEIN KINASE) 8"/>
    <property type="match status" value="1"/>
</dbReference>
<evidence type="ECO:0000259" key="1">
    <source>
        <dbReference type="Pfam" id="PF07727"/>
    </source>
</evidence>
<gene>
    <name evidence="3" type="ORF">KSP39_PZI006347</name>
</gene>
<dbReference type="Pfam" id="PF07727">
    <property type="entry name" value="RVT_2"/>
    <property type="match status" value="1"/>
</dbReference>
<accession>A0AAP0GA00</accession>
<organism evidence="3 4">
    <name type="scientific">Platanthera zijinensis</name>
    <dbReference type="NCBI Taxonomy" id="2320716"/>
    <lineage>
        <taxon>Eukaryota</taxon>
        <taxon>Viridiplantae</taxon>
        <taxon>Streptophyta</taxon>
        <taxon>Embryophyta</taxon>
        <taxon>Tracheophyta</taxon>
        <taxon>Spermatophyta</taxon>
        <taxon>Magnoliopsida</taxon>
        <taxon>Liliopsida</taxon>
        <taxon>Asparagales</taxon>
        <taxon>Orchidaceae</taxon>
        <taxon>Orchidoideae</taxon>
        <taxon>Orchideae</taxon>
        <taxon>Orchidinae</taxon>
        <taxon>Platanthera</taxon>
    </lineage>
</organism>
<dbReference type="EMBL" id="JBBWWQ010000005">
    <property type="protein sequence ID" value="KAK8947175.1"/>
    <property type="molecule type" value="Genomic_DNA"/>
</dbReference>
<feature type="domain" description="Reverse transcriptase Ty1/copia-type" evidence="1">
    <location>
        <begin position="380"/>
        <end position="445"/>
    </location>
</feature>
<dbReference type="Pfam" id="PF14244">
    <property type="entry name" value="Retrotran_gag_3"/>
    <property type="match status" value="1"/>
</dbReference>
<evidence type="ECO:0000259" key="2">
    <source>
        <dbReference type="Pfam" id="PF14244"/>
    </source>
</evidence>
<feature type="domain" description="Retrotransposon Copia-like N-terminal" evidence="2">
    <location>
        <begin position="13"/>
        <end position="51"/>
    </location>
</feature>
<name>A0AAP0GA00_9ASPA</name>
<proteinExistence type="predicted"/>
<dbReference type="InterPro" id="IPR029472">
    <property type="entry name" value="Copia-like_N"/>
</dbReference>
<sequence length="600" mass="67375">MVDPQRSHGHSGSLKITKVPLDDTNYLEWSRDAQHFIHSHQMFGFIDGTVQELPKTDPSWKRHILHRSHFPSLREAFNVVLGDEDRRNSLTASTPPERSALTSIGRGQAFSPSLSALTCDYVVAKAILRRRATNSTHILPLMVVDVLTAHELDVFRRLLHSQPDQPLGASASIASIAFQSAHAATVSSSEWVIDSGATHHMTVSYSGFLSYTPLSGMDKVISANGLLFLIAGEGHISYSPSISMLFELDTKRNIDSGRNRGGLYYLDLQSSSSLALSCTTVTAYDGESSNVTDILLLPPQPPLRQELGPPIPVPLSDTLISPFPYVYHHRSFGIQAIKAPPLPVPASASNFDDADLHISLALWKAWTQAMKEETSPLDKNHTWDVPSLPPGKKAIGSRLVFSVKQNQEGKVERYKARLVAQGYTQTQGVDYQETFAPMAKMDSIRETDILGCVPANIPMEENHRICEDGDSDQTDVTRYQRLVGKLIYLSYTRPDIIYAVGILSRYMHALRVRHQQAAYRVLRYLKNASGREIYNRLLFLCWRKPGDMAQRPFPELNIIEYFSSILDCRHDWDVLKNMMSFQLKQVWRALLEQMAYPLDN</sequence>
<comment type="caution">
    <text evidence="3">The sequence shown here is derived from an EMBL/GenBank/DDBJ whole genome shotgun (WGS) entry which is preliminary data.</text>
</comment>
<dbReference type="PANTHER" id="PTHR11439">
    <property type="entry name" value="GAG-POL-RELATED RETROTRANSPOSON"/>
    <property type="match status" value="1"/>
</dbReference>
<protein>
    <recommendedName>
        <fullName evidence="5">Reverse transcriptase Ty1/copia-type domain-containing protein</fullName>
    </recommendedName>
</protein>
<keyword evidence="4" id="KW-1185">Reference proteome</keyword>
<dbReference type="Proteomes" id="UP001418222">
    <property type="component" value="Unassembled WGS sequence"/>
</dbReference>
<dbReference type="AlphaFoldDB" id="A0AAP0GA00"/>